<dbReference type="OrthoDB" id="7424801at2"/>
<dbReference type="GO" id="GO:0033014">
    <property type="term" value="P:tetrapyrrole biosynthetic process"/>
    <property type="evidence" value="ECO:0007669"/>
    <property type="project" value="InterPro"/>
</dbReference>
<name>A0A4Y8ZW06_9SPHN</name>
<dbReference type="RefSeq" id="WP_135084257.1">
    <property type="nucleotide sequence ID" value="NZ_SPDV01000007.1"/>
</dbReference>
<feature type="domain" description="Tetrapyrrole biosynthesis uroporphyrinogen III synthase" evidence="1">
    <location>
        <begin position="15"/>
        <end position="209"/>
    </location>
</feature>
<reference evidence="2 3" key="1">
    <citation type="submission" date="2019-03" db="EMBL/GenBank/DDBJ databases">
        <title>Genome sequence of Sphingomonas sp. 17J27-24.</title>
        <authorList>
            <person name="Kim M."/>
            <person name="Maeng S."/>
            <person name="Sathiyaraj S."/>
        </authorList>
    </citation>
    <scope>NUCLEOTIDE SEQUENCE [LARGE SCALE GENOMIC DNA]</scope>
    <source>
        <strain evidence="2 3">17J27-24</strain>
    </source>
</reference>
<dbReference type="InterPro" id="IPR036108">
    <property type="entry name" value="4pyrrol_syn_uPrphyn_synt_sf"/>
</dbReference>
<proteinExistence type="predicted"/>
<accession>A0A4Y8ZW06</accession>
<dbReference type="InterPro" id="IPR003754">
    <property type="entry name" value="4pyrrol_synth_uPrphyn_synth"/>
</dbReference>
<dbReference type="AlphaFoldDB" id="A0A4Y8ZW06"/>
<dbReference type="Proteomes" id="UP000298213">
    <property type="component" value="Unassembled WGS sequence"/>
</dbReference>
<protein>
    <submittedName>
        <fullName evidence="2">Uroporphyrinogen III synthase HEM4</fullName>
    </submittedName>
</protein>
<dbReference type="Gene3D" id="3.40.50.10090">
    <property type="match status" value="2"/>
</dbReference>
<dbReference type="Pfam" id="PF02602">
    <property type="entry name" value="HEM4"/>
    <property type="match status" value="1"/>
</dbReference>
<evidence type="ECO:0000259" key="1">
    <source>
        <dbReference type="Pfam" id="PF02602"/>
    </source>
</evidence>
<dbReference type="GO" id="GO:0004852">
    <property type="term" value="F:uroporphyrinogen-III synthase activity"/>
    <property type="evidence" value="ECO:0007669"/>
    <property type="project" value="InterPro"/>
</dbReference>
<organism evidence="2 3">
    <name type="scientific">Sphingomonas parva</name>
    <dbReference type="NCBI Taxonomy" id="2555898"/>
    <lineage>
        <taxon>Bacteria</taxon>
        <taxon>Pseudomonadati</taxon>
        <taxon>Pseudomonadota</taxon>
        <taxon>Alphaproteobacteria</taxon>
        <taxon>Sphingomonadales</taxon>
        <taxon>Sphingomonadaceae</taxon>
        <taxon>Sphingomonas</taxon>
    </lineage>
</organism>
<dbReference type="EMBL" id="SPDV01000007">
    <property type="protein sequence ID" value="TFI59512.1"/>
    <property type="molecule type" value="Genomic_DNA"/>
</dbReference>
<comment type="caution">
    <text evidence="2">The sequence shown here is derived from an EMBL/GenBank/DDBJ whole genome shotgun (WGS) entry which is preliminary data.</text>
</comment>
<evidence type="ECO:0000313" key="2">
    <source>
        <dbReference type="EMBL" id="TFI59512.1"/>
    </source>
</evidence>
<dbReference type="SUPFAM" id="SSF69618">
    <property type="entry name" value="HemD-like"/>
    <property type="match status" value="1"/>
</dbReference>
<evidence type="ECO:0000313" key="3">
    <source>
        <dbReference type="Proteomes" id="UP000298213"/>
    </source>
</evidence>
<gene>
    <name evidence="2" type="ORF">E2493_04795</name>
</gene>
<sequence length="225" mass="23416">MNRVLVLRPQPAAEETAARARARGLRPIVAPLFEIRPLAWEMPAPCDALLLTSANAARHAGMLPDLPCYAVGPATAEAARAAGLRTVIEGRDDGAAALALATADGHRRILHLCGREHLPIEQDGVEMVRRFVYAAEAAAELPAAARQAIADGAVVLLHSPRAARTFAALAERRQEIRVAAISPAAAAAAGSGWAAIASASEPRDQALLEVAAQLCKAAAAQDGDR</sequence>
<keyword evidence="3" id="KW-1185">Reference proteome</keyword>